<keyword evidence="4 8" id="KW-0812">Transmembrane</keyword>
<evidence type="ECO:0000313" key="11">
    <source>
        <dbReference type="Proteomes" id="UP000280861"/>
    </source>
</evidence>
<feature type="region of interest" description="Disordered" evidence="7">
    <location>
        <begin position="577"/>
        <end position="610"/>
    </location>
</feature>
<dbReference type="Proteomes" id="UP000280861">
    <property type="component" value="Unassembled WGS sequence"/>
</dbReference>
<dbReference type="InterPro" id="IPR032689">
    <property type="entry name" value="TraG-D_C"/>
</dbReference>
<feature type="compositionally biased region" description="Polar residues" evidence="7">
    <location>
        <begin position="512"/>
        <end position="521"/>
    </location>
</feature>
<feature type="compositionally biased region" description="Basic and acidic residues" evidence="7">
    <location>
        <begin position="577"/>
        <end position="589"/>
    </location>
</feature>
<dbReference type="GO" id="GO:0005886">
    <property type="term" value="C:plasma membrane"/>
    <property type="evidence" value="ECO:0007669"/>
    <property type="project" value="UniProtKB-SubCell"/>
</dbReference>
<name>A0A3P5XF06_9MICC</name>
<dbReference type="PANTHER" id="PTHR37937">
    <property type="entry name" value="CONJUGATIVE TRANSFER: DNA TRANSPORT"/>
    <property type="match status" value="1"/>
</dbReference>
<evidence type="ECO:0000256" key="1">
    <source>
        <dbReference type="ARBA" id="ARBA00004651"/>
    </source>
</evidence>
<evidence type="ECO:0000256" key="3">
    <source>
        <dbReference type="ARBA" id="ARBA00022475"/>
    </source>
</evidence>
<reference evidence="10 11" key="1">
    <citation type="submission" date="2018-11" db="EMBL/GenBank/DDBJ databases">
        <authorList>
            <person name="Criscuolo A."/>
        </authorList>
    </citation>
    <scope>NUCLEOTIDE SEQUENCE [LARGE SCALE GENOMIC DNA]</scope>
    <source>
        <strain evidence="10">AT11b</strain>
    </source>
</reference>
<proteinExistence type="inferred from homology"/>
<dbReference type="InterPro" id="IPR027417">
    <property type="entry name" value="P-loop_NTPase"/>
</dbReference>
<evidence type="ECO:0000256" key="8">
    <source>
        <dbReference type="SAM" id="Phobius"/>
    </source>
</evidence>
<sequence length="610" mass="65728">MGAPTRARYLRRKNAATTVGMAVLIGVLLSVMGGLSVGGFYATGTWANPPVIIQELVKGPREFSGLYVAGIVTVAVALAALIVGGWLLLRKLAPRSSWVDAAARHMATAKEVKSLSAKSALADNRKMKCQAEGWPGFELGKIIPTSQPLYANAELVGLIFAGPRAGKSASYAVPFILESPGAVIVTENKRFLTDATRDVRAKNGGNIWVFDPQRIVGEKPTWWWNPLSMVHDAASAWTLADTFAKAEMESVGEKGFQFFELRATQLLRGFFLAAAVKGLPLSTVQAWISDRDVREPEAIAILNETRHVEVLNQLASIFSPDSLPERSGVFSTAQIMTECLTNQEISRWVNPAEGDVVASPEVQGSVYGGRPHFNPAEFVRGKDTLYSLSKDSAGGGRALVTAMAVAVLEAAVEYATECPGGRLPVPLAAILDEAANVCRWSKLPKEYSHFGSRGILVATILQSYSQGESVWGEKGMEALYQAANWILYLGGNKPGPFLSKTSEAVGDYYYTTPGSPGSKNSPRGPEQEHRDRIFDVAELAALPKGRGILITGQNRAALVKSTPWMWTKHEEAVKASLHAHDPQAERTISDAEAEADAVRRNPDMTPVAAA</sequence>
<dbReference type="Gene3D" id="3.40.50.300">
    <property type="entry name" value="P-loop containing nucleotide triphosphate hydrolases"/>
    <property type="match status" value="1"/>
</dbReference>
<organism evidence="10 11">
    <name type="scientific">Arthrobacter ulcerisalmonis</name>
    <dbReference type="NCBI Taxonomy" id="2483813"/>
    <lineage>
        <taxon>Bacteria</taxon>
        <taxon>Bacillati</taxon>
        <taxon>Actinomycetota</taxon>
        <taxon>Actinomycetes</taxon>
        <taxon>Micrococcales</taxon>
        <taxon>Micrococcaceae</taxon>
        <taxon>Arthrobacter</taxon>
    </lineage>
</organism>
<feature type="transmembrane region" description="Helical" evidence="8">
    <location>
        <begin position="21"/>
        <end position="44"/>
    </location>
</feature>
<evidence type="ECO:0000256" key="7">
    <source>
        <dbReference type="SAM" id="MobiDB-lite"/>
    </source>
</evidence>
<dbReference type="InterPro" id="IPR051539">
    <property type="entry name" value="T4SS-coupling_protein"/>
</dbReference>
<comment type="subcellular location">
    <subcellularLocation>
        <location evidence="1">Cell membrane</location>
        <topology evidence="1">Multi-pass membrane protein</topology>
    </subcellularLocation>
</comment>
<keyword evidence="3" id="KW-1003">Cell membrane</keyword>
<gene>
    <name evidence="10" type="ORF">PSET11_03324</name>
</gene>
<accession>A0A3P5XF06</accession>
<comment type="similarity">
    <text evidence="2">Belongs to the VirD4/TraG family.</text>
</comment>
<dbReference type="Pfam" id="PF02534">
    <property type="entry name" value="T4SS-DNA_transf"/>
    <property type="match status" value="1"/>
</dbReference>
<dbReference type="Pfam" id="PF12696">
    <property type="entry name" value="TraG-D_C"/>
    <property type="match status" value="1"/>
</dbReference>
<dbReference type="EMBL" id="UXAU01000047">
    <property type="protein sequence ID" value="VDC33344.1"/>
    <property type="molecule type" value="Genomic_DNA"/>
</dbReference>
<evidence type="ECO:0000256" key="6">
    <source>
        <dbReference type="ARBA" id="ARBA00023136"/>
    </source>
</evidence>
<keyword evidence="5 8" id="KW-1133">Transmembrane helix</keyword>
<dbReference type="AlphaFoldDB" id="A0A3P5XF06"/>
<evidence type="ECO:0000256" key="2">
    <source>
        <dbReference type="ARBA" id="ARBA00008806"/>
    </source>
</evidence>
<dbReference type="SUPFAM" id="SSF52540">
    <property type="entry name" value="P-loop containing nucleoside triphosphate hydrolases"/>
    <property type="match status" value="1"/>
</dbReference>
<protein>
    <submittedName>
        <fullName evidence="10">TraM recognition site of TraD and TraG</fullName>
    </submittedName>
</protein>
<dbReference type="InterPro" id="IPR003688">
    <property type="entry name" value="TraG/VirD4"/>
</dbReference>
<dbReference type="RefSeq" id="WP_124093375.1">
    <property type="nucleotide sequence ID" value="NZ_CBCRYA010000038.1"/>
</dbReference>
<keyword evidence="6 8" id="KW-0472">Membrane</keyword>
<evidence type="ECO:0000313" key="10">
    <source>
        <dbReference type="EMBL" id="VDC33344.1"/>
    </source>
</evidence>
<feature type="transmembrane region" description="Helical" evidence="8">
    <location>
        <begin position="64"/>
        <end position="89"/>
    </location>
</feature>
<feature type="region of interest" description="Disordered" evidence="7">
    <location>
        <begin position="509"/>
        <end position="528"/>
    </location>
</feature>
<evidence type="ECO:0000259" key="9">
    <source>
        <dbReference type="Pfam" id="PF12696"/>
    </source>
</evidence>
<dbReference type="PANTHER" id="PTHR37937:SF1">
    <property type="entry name" value="CONJUGATIVE TRANSFER: DNA TRANSPORT"/>
    <property type="match status" value="1"/>
</dbReference>
<evidence type="ECO:0000256" key="4">
    <source>
        <dbReference type="ARBA" id="ARBA00022692"/>
    </source>
</evidence>
<dbReference type="CDD" id="cd01127">
    <property type="entry name" value="TrwB_TraG_TraD_VirD4"/>
    <property type="match status" value="1"/>
</dbReference>
<dbReference type="OrthoDB" id="226701at2"/>
<evidence type="ECO:0000256" key="5">
    <source>
        <dbReference type="ARBA" id="ARBA00022989"/>
    </source>
</evidence>
<feature type="domain" description="TraD/TraG TraM recognition site" evidence="9">
    <location>
        <begin position="426"/>
        <end position="544"/>
    </location>
</feature>
<keyword evidence="11" id="KW-1185">Reference proteome</keyword>